<evidence type="ECO:0000313" key="1">
    <source>
        <dbReference type="EMBL" id="CAJ1085449.1"/>
    </source>
</evidence>
<proteinExistence type="predicted"/>
<sequence>MRARILRAKTQSTVASTYTLSHVPLPPRTTTVLILCTSRTLRLNYDVNLTGNTFFSQNEPARRHLTTSAQQTVLLEATAAGGVHSLSAWWGVRAGLPAQP</sequence>
<protein>
    <submittedName>
        <fullName evidence="1">Uncharacterized protein</fullName>
    </submittedName>
</protein>
<evidence type="ECO:0000313" key="2">
    <source>
        <dbReference type="Proteomes" id="UP001178508"/>
    </source>
</evidence>
<dbReference type="EMBL" id="OY660885">
    <property type="protein sequence ID" value="CAJ1085449.1"/>
    <property type="molecule type" value="Genomic_DNA"/>
</dbReference>
<reference evidence="1" key="1">
    <citation type="submission" date="2023-08" db="EMBL/GenBank/DDBJ databases">
        <authorList>
            <person name="Alioto T."/>
            <person name="Alioto T."/>
            <person name="Gomez Garrido J."/>
        </authorList>
    </citation>
    <scope>NUCLEOTIDE SEQUENCE</scope>
</reference>
<organism evidence="1 2">
    <name type="scientific">Xyrichtys novacula</name>
    <name type="common">Pearly razorfish</name>
    <name type="synonym">Hemipteronotus novacula</name>
    <dbReference type="NCBI Taxonomy" id="13765"/>
    <lineage>
        <taxon>Eukaryota</taxon>
        <taxon>Metazoa</taxon>
        <taxon>Chordata</taxon>
        <taxon>Craniata</taxon>
        <taxon>Vertebrata</taxon>
        <taxon>Euteleostomi</taxon>
        <taxon>Actinopterygii</taxon>
        <taxon>Neopterygii</taxon>
        <taxon>Teleostei</taxon>
        <taxon>Neoteleostei</taxon>
        <taxon>Acanthomorphata</taxon>
        <taxon>Eupercaria</taxon>
        <taxon>Labriformes</taxon>
        <taxon>Labridae</taxon>
        <taxon>Xyrichtys</taxon>
    </lineage>
</organism>
<accession>A0AAV1HKZ7</accession>
<dbReference type="AlphaFoldDB" id="A0AAV1HKZ7"/>
<name>A0AAV1HKZ7_XYRNO</name>
<gene>
    <name evidence="1" type="ORF">XNOV1_A033129</name>
</gene>
<dbReference type="Proteomes" id="UP001178508">
    <property type="component" value="Chromosome 22"/>
</dbReference>
<keyword evidence="2" id="KW-1185">Reference proteome</keyword>